<organism evidence="1 2">
    <name type="scientific">Candidatus Kerfeldbacteria bacterium CG15_BIG_FIL_POST_REV_8_21_14_020_45_12</name>
    <dbReference type="NCBI Taxonomy" id="2014247"/>
    <lineage>
        <taxon>Bacteria</taxon>
        <taxon>Candidatus Kerfeldiibacteriota</taxon>
    </lineage>
</organism>
<proteinExistence type="predicted"/>
<dbReference type="SUPFAM" id="SSF51905">
    <property type="entry name" value="FAD/NAD(P)-binding domain"/>
    <property type="match status" value="1"/>
</dbReference>
<dbReference type="AlphaFoldDB" id="A0A2M7H2Y1"/>
<protein>
    <recommendedName>
        <fullName evidence="3">Amine oxidase domain-containing protein</fullName>
    </recommendedName>
</protein>
<dbReference type="InterPro" id="IPR036188">
    <property type="entry name" value="FAD/NAD-bd_sf"/>
</dbReference>
<sequence>MAESTVIIGGGIAGIAAARTLQHAEIPFTLVTPQWGGRIETSQDGHTNYGAYILPDTSRHILQFATKGRRIHPLKIHFHNKKKSYRFASAILKREWELWRLLKATTYFQEEFLTFRDQCLTTPQDEALRNSEYLFKLYNTPAEEWIQTKRIANIVYEYIEEAVYMCTFTPIKDLNAFDLMQIAMYIDIPVFEFELNLEDMIGPIKDYRLDASVELMEKSTSGYTLTLNDKNKLQADRVILAVDAATGSSLLQLKHDRIEAKAHMFHVKGQLKEKHEGDLEIFNDDSPTIFISRQEDGSHLFYSTSSNPELDEFFIDPQVIAHRFWDPAFLIGGHQLISMKQNNQLWLAGDYNAIGLENSYISGISAANQIIYEIKAS</sequence>
<name>A0A2M7H2Y1_9BACT</name>
<accession>A0A2M7H2Y1</accession>
<dbReference type="EMBL" id="PFGC01000046">
    <property type="protein sequence ID" value="PIW36590.1"/>
    <property type="molecule type" value="Genomic_DNA"/>
</dbReference>
<comment type="caution">
    <text evidence="1">The sequence shown here is derived from an EMBL/GenBank/DDBJ whole genome shotgun (WGS) entry which is preliminary data.</text>
</comment>
<evidence type="ECO:0000313" key="2">
    <source>
        <dbReference type="Proteomes" id="UP000230292"/>
    </source>
</evidence>
<dbReference type="Pfam" id="PF13450">
    <property type="entry name" value="NAD_binding_8"/>
    <property type="match status" value="1"/>
</dbReference>
<dbReference type="Gene3D" id="3.50.50.60">
    <property type="entry name" value="FAD/NAD(P)-binding domain"/>
    <property type="match status" value="1"/>
</dbReference>
<evidence type="ECO:0000313" key="1">
    <source>
        <dbReference type="EMBL" id="PIW36590.1"/>
    </source>
</evidence>
<dbReference type="Gene3D" id="3.90.660.10">
    <property type="match status" value="1"/>
</dbReference>
<reference evidence="1 2" key="1">
    <citation type="submission" date="2017-09" db="EMBL/GenBank/DDBJ databases">
        <title>Depth-based differentiation of microbial function through sediment-hosted aquifers and enrichment of novel symbionts in the deep terrestrial subsurface.</title>
        <authorList>
            <person name="Probst A.J."/>
            <person name="Ladd B."/>
            <person name="Jarett J.K."/>
            <person name="Geller-Mcgrath D.E."/>
            <person name="Sieber C.M."/>
            <person name="Emerson J.B."/>
            <person name="Anantharaman K."/>
            <person name="Thomas B.C."/>
            <person name="Malmstrom R."/>
            <person name="Stieglmeier M."/>
            <person name="Klingl A."/>
            <person name="Woyke T."/>
            <person name="Ryan C.M."/>
            <person name="Banfield J.F."/>
        </authorList>
    </citation>
    <scope>NUCLEOTIDE SEQUENCE [LARGE SCALE GENOMIC DNA]</scope>
    <source>
        <strain evidence="1">CG15_BIG_FIL_POST_REV_8_21_14_020_45_12</strain>
    </source>
</reference>
<evidence type="ECO:0008006" key="3">
    <source>
        <dbReference type="Google" id="ProtNLM"/>
    </source>
</evidence>
<dbReference type="Proteomes" id="UP000230292">
    <property type="component" value="Unassembled WGS sequence"/>
</dbReference>
<gene>
    <name evidence="1" type="ORF">COW24_04495</name>
</gene>